<gene>
    <name evidence="1" type="ORF">ROE7235_03688</name>
</gene>
<dbReference type="RefSeq" id="WP_121097222.1">
    <property type="nucleotide sequence ID" value="NZ_UIHC01000089.1"/>
</dbReference>
<evidence type="ECO:0000313" key="1">
    <source>
        <dbReference type="EMBL" id="SUZ33907.1"/>
    </source>
</evidence>
<proteinExistence type="predicted"/>
<organism evidence="1 2">
    <name type="scientific">Roseinatronobacter ekhonensis</name>
    <dbReference type="NCBI Taxonomy" id="254356"/>
    <lineage>
        <taxon>Bacteria</taxon>
        <taxon>Pseudomonadati</taxon>
        <taxon>Pseudomonadota</taxon>
        <taxon>Alphaproteobacteria</taxon>
        <taxon>Rhodobacterales</taxon>
        <taxon>Paracoccaceae</taxon>
        <taxon>Roseinatronobacter</taxon>
    </lineage>
</organism>
<dbReference type="EMBL" id="UIHC01000089">
    <property type="protein sequence ID" value="SUZ33907.1"/>
    <property type="molecule type" value="Genomic_DNA"/>
</dbReference>
<accession>A0A3B0MS95</accession>
<name>A0A3B0MS95_9RHOB</name>
<dbReference type="AlphaFoldDB" id="A0A3B0MS95"/>
<sequence>MGRAKPALGYPSRLAACRALQAQGLSTKQIAAEFARAGEAISESNVNTTLCNGRRREFGTFEMGLRHFDQLLPHAHARGVAPRELATRLLATVIEAGLIDAVLDDRDEISPEKEV</sequence>
<evidence type="ECO:0000313" key="2">
    <source>
        <dbReference type="Proteomes" id="UP000272908"/>
    </source>
</evidence>
<dbReference type="Proteomes" id="UP000272908">
    <property type="component" value="Unassembled WGS sequence"/>
</dbReference>
<dbReference type="OrthoDB" id="7873084at2"/>
<reference evidence="2" key="1">
    <citation type="submission" date="2018-08" db="EMBL/GenBank/DDBJ databases">
        <authorList>
            <person name="Rodrigo-Torres L."/>
            <person name="Arahal R. D."/>
            <person name="Lucena T."/>
        </authorList>
    </citation>
    <scope>NUCLEOTIDE SEQUENCE [LARGE SCALE GENOMIC DNA]</scope>
    <source>
        <strain evidence="2">CECT 7235</strain>
    </source>
</reference>
<protein>
    <submittedName>
        <fullName evidence="1">Uncharacterized protein</fullName>
    </submittedName>
</protein>
<keyword evidence="2" id="KW-1185">Reference proteome</keyword>